<dbReference type="AlphaFoldDB" id="A0A2T2Z698"/>
<dbReference type="PANTHER" id="PTHR34853:SF5">
    <property type="entry name" value="LIP-DOMAIN-CONTAINING PROTEIN-RELATED"/>
    <property type="match status" value="1"/>
</dbReference>
<evidence type="ECO:0000313" key="2">
    <source>
        <dbReference type="EMBL" id="PSR63286.1"/>
    </source>
</evidence>
<keyword evidence="1" id="KW-0378">Hydrolase</keyword>
<name>A0A2T2Z698_9NOCA</name>
<sequence>MRCADRVDKDVTAHSIRPSRRRHALVVAALAVATVLTVAGVSTAAPPPDPQPSVPVKPPLPFPVPPLPPELDPQFYHPDRSIVDGKQPGEIIAARQVHLAYLGVLPFTMDAWQLSFRSTDTRGRAIPAVTTVMRPHDDSPTPRPLLSYQFAEDSLGQYCRPSYLSQVGSLGPLAGSAETSSLFAVPIAAAQMGWAVVVTDTEGADQAFGAGPLEGRVTLDGIRAAENFAPMGLDGPQTRVGMMGYSGGALATGHAAELHRDYAPELTIAGAAEGGIPADVGAALKMASTNAGAGIVFAGAVGASREYPELADLFDKYLTPLGRAIVAAEQNLCQVPTSLVVPFVDYDSLFTIAHPLDEPRAVAVMNEIKMGHHVPDMPMFMLHANPDWLLPVGPVNDLVATYCADPAARIRYLRDHFSEHLTLDTFAIPLMIKFLADRFAGIPAPEGCATEDAGSVLLAPELWTTLLPQIAPFMLNLFGKPVGQ</sequence>
<dbReference type="Gene3D" id="1.10.260.130">
    <property type="match status" value="1"/>
</dbReference>
<dbReference type="SUPFAM" id="SSF53474">
    <property type="entry name" value="alpha/beta-Hydrolases"/>
    <property type="match status" value="1"/>
</dbReference>
<accession>A0A2T2Z698</accession>
<dbReference type="EMBL" id="PYHS01000005">
    <property type="protein sequence ID" value="PSR63286.1"/>
    <property type="molecule type" value="Genomic_DNA"/>
</dbReference>
<comment type="caution">
    <text evidence="2">The sequence shown here is derived from an EMBL/GenBank/DDBJ whole genome shotgun (WGS) entry which is preliminary data.</text>
</comment>
<protein>
    <submittedName>
        <fullName evidence="2">Triacylglycerol lipase</fullName>
    </submittedName>
</protein>
<evidence type="ECO:0000256" key="1">
    <source>
        <dbReference type="ARBA" id="ARBA00022801"/>
    </source>
</evidence>
<dbReference type="Pfam" id="PF03583">
    <property type="entry name" value="LIP"/>
    <property type="match status" value="1"/>
</dbReference>
<evidence type="ECO:0000313" key="3">
    <source>
        <dbReference type="Proteomes" id="UP000241647"/>
    </source>
</evidence>
<dbReference type="Proteomes" id="UP000241647">
    <property type="component" value="Unassembled WGS sequence"/>
</dbReference>
<dbReference type="GO" id="GO:0016042">
    <property type="term" value="P:lipid catabolic process"/>
    <property type="evidence" value="ECO:0007669"/>
    <property type="project" value="InterPro"/>
</dbReference>
<dbReference type="InterPro" id="IPR029058">
    <property type="entry name" value="AB_hydrolase_fold"/>
</dbReference>
<organism evidence="2 3">
    <name type="scientific">Nocardia nova</name>
    <dbReference type="NCBI Taxonomy" id="37330"/>
    <lineage>
        <taxon>Bacteria</taxon>
        <taxon>Bacillati</taxon>
        <taxon>Actinomycetota</taxon>
        <taxon>Actinomycetes</taxon>
        <taxon>Mycobacteriales</taxon>
        <taxon>Nocardiaceae</taxon>
        <taxon>Nocardia</taxon>
    </lineage>
</organism>
<dbReference type="Gene3D" id="3.40.50.1820">
    <property type="entry name" value="alpha/beta hydrolase"/>
    <property type="match status" value="1"/>
</dbReference>
<reference evidence="2 3" key="1">
    <citation type="submission" date="2018-02" db="EMBL/GenBank/DDBJ databases">
        <title>8 Nocardia nova and 1 Nocardia cyriacigeorgica strain used for evolution to TMP-SMX.</title>
        <authorList>
            <person name="Mehta H."/>
            <person name="Weng J."/>
            <person name="Shamoo Y."/>
        </authorList>
    </citation>
    <scope>NUCLEOTIDE SEQUENCE [LARGE SCALE GENOMIC DNA]</scope>
    <source>
        <strain evidence="2 3">ATCC 33727</strain>
    </source>
</reference>
<gene>
    <name evidence="2" type="ORF">C8259_11305</name>
</gene>
<dbReference type="GO" id="GO:0004806">
    <property type="term" value="F:triacylglycerol lipase activity"/>
    <property type="evidence" value="ECO:0007669"/>
    <property type="project" value="InterPro"/>
</dbReference>
<dbReference type="PANTHER" id="PTHR34853">
    <property type="match status" value="1"/>
</dbReference>
<proteinExistence type="predicted"/>
<dbReference type="InterPro" id="IPR005152">
    <property type="entry name" value="Lipase_secreted"/>
</dbReference>